<dbReference type="RefSeq" id="WP_062418253.1">
    <property type="nucleotide sequence ID" value="NZ_DF967974.1"/>
</dbReference>
<organism evidence="2 3">
    <name type="scientific">Levilinea saccharolytica</name>
    <dbReference type="NCBI Taxonomy" id="229921"/>
    <lineage>
        <taxon>Bacteria</taxon>
        <taxon>Bacillati</taxon>
        <taxon>Chloroflexota</taxon>
        <taxon>Anaerolineae</taxon>
        <taxon>Anaerolineales</taxon>
        <taxon>Anaerolineaceae</taxon>
        <taxon>Levilinea</taxon>
    </lineage>
</organism>
<evidence type="ECO:0000313" key="3">
    <source>
        <dbReference type="Proteomes" id="UP000050501"/>
    </source>
</evidence>
<dbReference type="AlphaFoldDB" id="A0A0P6Y622"/>
<gene>
    <name evidence="2" type="ORF">ADN01_03920</name>
</gene>
<dbReference type="Proteomes" id="UP000050501">
    <property type="component" value="Unassembled WGS sequence"/>
</dbReference>
<dbReference type="EMBL" id="LGCM01000017">
    <property type="protein sequence ID" value="KPL88187.1"/>
    <property type="molecule type" value="Genomic_DNA"/>
</dbReference>
<reference evidence="2 3" key="1">
    <citation type="submission" date="2015-07" db="EMBL/GenBank/DDBJ databases">
        <title>Genome sequence of Levilinea saccharolytica DSM 16555.</title>
        <authorList>
            <person name="Hemp J."/>
            <person name="Ward L.M."/>
            <person name="Pace L.A."/>
            <person name="Fischer W.W."/>
        </authorList>
    </citation>
    <scope>NUCLEOTIDE SEQUENCE [LARGE SCALE GENOMIC DNA]</scope>
    <source>
        <strain evidence="2 3">KIBI-1</strain>
    </source>
</reference>
<feature type="transmembrane region" description="Helical" evidence="1">
    <location>
        <begin position="98"/>
        <end position="115"/>
    </location>
</feature>
<protein>
    <submittedName>
        <fullName evidence="2">Uncharacterized protein</fullName>
    </submittedName>
</protein>
<keyword evidence="1" id="KW-0812">Transmembrane</keyword>
<keyword evidence="3" id="KW-1185">Reference proteome</keyword>
<evidence type="ECO:0000256" key="1">
    <source>
        <dbReference type="SAM" id="Phobius"/>
    </source>
</evidence>
<keyword evidence="1" id="KW-0472">Membrane</keyword>
<accession>A0A0P6Y622</accession>
<name>A0A0P6Y622_9CHLR</name>
<proteinExistence type="predicted"/>
<feature type="transmembrane region" description="Helical" evidence="1">
    <location>
        <begin position="7"/>
        <end position="31"/>
    </location>
</feature>
<comment type="caution">
    <text evidence="2">The sequence shown here is derived from an EMBL/GenBank/DDBJ whole genome shotgun (WGS) entry which is preliminary data.</text>
</comment>
<feature type="transmembrane region" description="Helical" evidence="1">
    <location>
        <begin position="70"/>
        <end position="92"/>
    </location>
</feature>
<keyword evidence="1" id="KW-1133">Transmembrane helix</keyword>
<feature type="transmembrane region" description="Helical" evidence="1">
    <location>
        <begin position="37"/>
        <end position="58"/>
    </location>
</feature>
<sequence length="131" mass="14685">MLPLSPFILAGFLLAIVGWGGVAVLVFFTLPTLGPRWLFMLFLLQALSGTVMPLIALIHRRFAGKYGVEGTVIVRQAIWVGVYGDILVWLMMGRVMTTQMAVFLGLGFVLIEFFLRMRERSHFQPGVPENE</sequence>
<dbReference type="OrthoDB" id="166449at2"/>
<dbReference type="STRING" id="229921.ADN01_03920"/>
<evidence type="ECO:0000313" key="2">
    <source>
        <dbReference type="EMBL" id="KPL88187.1"/>
    </source>
</evidence>